<dbReference type="InterPro" id="IPR018490">
    <property type="entry name" value="cNMP-bd_dom_sf"/>
</dbReference>
<dbReference type="InterPro" id="IPR014710">
    <property type="entry name" value="RmlC-like_jellyroll"/>
</dbReference>
<dbReference type="RefSeq" id="WP_407340485.1">
    <property type="nucleotide sequence ID" value="NZ_CP136862.1"/>
</dbReference>
<dbReference type="Proteomes" id="UP001626536">
    <property type="component" value="Chromosome"/>
</dbReference>
<dbReference type="CDD" id="cd00038">
    <property type="entry name" value="CAP_ED"/>
    <property type="match status" value="1"/>
</dbReference>
<evidence type="ECO:0000259" key="1">
    <source>
        <dbReference type="PROSITE" id="PS50042"/>
    </source>
</evidence>
<dbReference type="SUPFAM" id="SSF51206">
    <property type="entry name" value="cAMP-binding domain-like"/>
    <property type="match status" value="1"/>
</dbReference>
<gene>
    <name evidence="2" type="ORF">RZS28_06320</name>
</gene>
<dbReference type="SMART" id="SM00100">
    <property type="entry name" value="cNMP"/>
    <property type="match status" value="1"/>
</dbReference>
<dbReference type="EMBL" id="CP136862">
    <property type="protein sequence ID" value="WOJ90896.1"/>
    <property type="molecule type" value="Genomic_DNA"/>
</dbReference>
<dbReference type="Pfam" id="PF00027">
    <property type="entry name" value="cNMP_binding"/>
    <property type="match status" value="1"/>
</dbReference>
<organism evidence="2 3">
    <name type="scientific">Methylocapsa polymorpha</name>
    <dbReference type="NCBI Taxonomy" id="3080828"/>
    <lineage>
        <taxon>Bacteria</taxon>
        <taxon>Pseudomonadati</taxon>
        <taxon>Pseudomonadota</taxon>
        <taxon>Alphaproteobacteria</taxon>
        <taxon>Hyphomicrobiales</taxon>
        <taxon>Beijerinckiaceae</taxon>
        <taxon>Methylocapsa</taxon>
    </lineage>
</organism>
<evidence type="ECO:0000313" key="3">
    <source>
        <dbReference type="Proteomes" id="UP001626536"/>
    </source>
</evidence>
<name>A0ABZ0HVG7_9HYPH</name>
<dbReference type="InterPro" id="IPR000595">
    <property type="entry name" value="cNMP-bd_dom"/>
</dbReference>
<dbReference type="PROSITE" id="PS50042">
    <property type="entry name" value="CNMP_BINDING_3"/>
    <property type="match status" value="1"/>
</dbReference>
<reference evidence="2 3" key="1">
    <citation type="submission" date="2023-10" db="EMBL/GenBank/DDBJ databases">
        <title>Novel methanotroph of the genus Methylocapsa from a subarctic wetland.</title>
        <authorList>
            <person name="Belova S.E."/>
            <person name="Oshkin I.Y."/>
            <person name="Miroshnikov K."/>
            <person name="Dedysh S.N."/>
        </authorList>
    </citation>
    <scope>NUCLEOTIDE SEQUENCE [LARGE SCALE GENOMIC DNA]</scope>
    <source>
        <strain evidence="2 3">RX1</strain>
    </source>
</reference>
<evidence type="ECO:0000313" key="2">
    <source>
        <dbReference type="EMBL" id="WOJ90896.1"/>
    </source>
</evidence>
<dbReference type="Gene3D" id="2.60.120.10">
    <property type="entry name" value="Jelly Rolls"/>
    <property type="match status" value="1"/>
</dbReference>
<proteinExistence type="predicted"/>
<protein>
    <submittedName>
        <fullName evidence="2">Cyclic nucleotide-binding domain-containing protein</fullName>
    </submittedName>
</protein>
<feature type="domain" description="Cyclic nucleotide-binding" evidence="1">
    <location>
        <begin position="13"/>
        <end position="114"/>
    </location>
</feature>
<sequence length="153" mass="17063">MEGLERVVKEHPFFAGLGEEFGNLVSGCAKNTRFEAGQYLFHEGDPADQFYLIRHGRVALELAAPGRGALTFLTLNEGDIVGVSWLVPPYRWTDDARAIGLVRAISIDAACLRRKCEADHDLGYEMMKRFVPVLVQRLEATRLQILDVYGVPA</sequence>
<accession>A0ABZ0HVG7</accession>
<keyword evidence="3" id="KW-1185">Reference proteome</keyword>